<evidence type="ECO:0000256" key="2">
    <source>
        <dbReference type="ARBA" id="ARBA00022679"/>
    </source>
</evidence>
<keyword evidence="1" id="KW-0489">Methyltransferase</keyword>
<dbReference type="GO" id="GO:0008170">
    <property type="term" value="F:N-methyltransferase activity"/>
    <property type="evidence" value="ECO:0007669"/>
    <property type="project" value="InterPro"/>
</dbReference>
<dbReference type="GO" id="GO:0032259">
    <property type="term" value="P:methylation"/>
    <property type="evidence" value="ECO:0007669"/>
    <property type="project" value="UniProtKB-KW"/>
</dbReference>
<evidence type="ECO:0000259" key="3">
    <source>
        <dbReference type="Pfam" id="PF01555"/>
    </source>
</evidence>
<dbReference type="Pfam" id="PF01555">
    <property type="entry name" value="N6_N4_Mtase"/>
    <property type="match status" value="1"/>
</dbReference>
<keyword evidence="2" id="KW-0808">Transferase</keyword>
<dbReference type="InterPro" id="IPR029063">
    <property type="entry name" value="SAM-dependent_MTases_sf"/>
</dbReference>
<feature type="domain" description="DNA methylase N-4/N-6" evidence="3">
    <location>
        <begin position="202"/>
        <end position="268"/>
    </location>
</feature>
<proteinExistence type="predicted"/>
<reference evidence="4" key="1">
    <citation type="journal article" date="2015" name="Environ. Microbiol.">
        <title>Pressure adaptation is linked to thermal adaptation in salt-saturated marine habitats.</title>
        <authorList>
            <consortium name="The MAMBA Consortium"/>
            <person name="Alcaide M."/>
            <person name="Stogios P.J."/>
            <person name="Lafraya A."/>
            <person name="Tchigvintsev A."/>
            <person name="Flick R."/>
            <person name="Bargiela R."/>
            <person name="Chernikova T.N."/>
            <person name="Reva O.N."/>
            <person name="Hai T."/>
            <person name="Leggewie C.C."/>
            <person name="Katzke N."/>
            <person name="La Cono V."/>
            <person name="Matesanz R."/>
            <person name="Jebbar M."/>
            <person name="Jaeger K.E."/>
            <person name="Yakimov M.M."/>
            <person name="Yakunin A.F."/>
            <person name="Golyshin P.N."/>
            <person name="Golyshina O.V."/>
            <person name="Savchenko A."/>
            <person name="Ferrer M."/>
        </authorList>
    </citation>
    <scope>NUCLEOTIDE SEQUENCE</scope>
</reference>
<sequence>MDNPKLVTARYSGIVFDEGLYPRVAGHDPVTVQSYAEDMEEIEAAGKYMSINADNKLIDGRHRMLAYKKRAGDEDPEITVYQYDVSSPLESFRIACSLQDRGKSLSDDDRVAAAKKLYALGDQSQQEIAKALGVTPGRVSQWLSRTIKEEKERKYEKALALWHACYTQAEIAEAVGVEQSTVQRWRDDFMQTLGSKDFIKSGDFTPPIYNVWKQQDKSNGVSHYGNSEPRWLENLLYLYTNPADVVVDPFAGSGSTIDVCKKRGRRYFVSDHKPIVEREHEIREHDITTGLPRVPRWKDVQLVYLDPPYWKQAEGKYSGDPNDLANMSLGDFTRGLYDIIKDFAQRLNDAYIALIIQPTQWSAPDHQYTDHITDILRMVSLPIDMRYSAPYESQQCTAQMVNWAKENRRCLVLTREIIVWRVK</sequence>
<dbReference type="Gene3D" id="3.40.50.150">
    <property type="entry name" value="Vaccinia Virus protein VP39"/>
    <property type="match status" value="2"/>
</dbReference>
<protein>
    <submittedName>
        <fullName evidence="4">ParB domain-containing protein nuclease</fullName>
    </submittedName>
</protein>
<dbReference type="InterPro" id="IPR002941">
    <property type="entry name" value="DNA_methylase_N4/N6"/>
</dbReference>
<name>A0A0B5KQS7_9BACT</name>
<dbReference type="InterPro" id="IPR013324">
    <property type="entry name" value="RNA_pol_sigma_r3/r4-like"/>
</dbReference>
<dbReference type="AlphaFoldDB" id="A0A0B5KQS7"/>
<dbReference type="EMBL" id="KF831421">
    <property type="protein sequence ID" value="AJG38129.1"/>
    <property type="molecule type" value="Genomic_DNA"/>
</dbReference>
<evidence type="ECO:0000256" key="1">
    <source>
        <dbReference type="ARBA" id="ARBA00022603"/>
    </source>
</evidence>
<evidence type="ECO:0000313" key="4">
    <source>
        <dbReference type="EMBL" id="AJG38129.1"/>
    </source>
</evidence>
<dbReference type="SUPFAM" id="SSF88659">
    <property type="entry name" value="Sigma3 and sigma4 domains of RNA polymerase sigma factors"/>
    <property type="match status" value="1"/>
</dbReference>
<dbReference type="GO" id="GO:0003677">
    <property type="term" value="F:DNA binding"/>
    <property type="evidence" value="ECO:0007669"/>
    <property type="project" value="InterPro"/>
</dbReference>
<accession>A0A0B5KQS7</accession>
<dbReference type="InterPro" id="IPR036388">
    <property type="entry name" value="WH-like_DNA-bd_sf"/>
</dbReference>
<dbReference type="Gene3D" id="1.10.10.10">
    <property type="entry name" value="Winged helix-like DNA-binding domain superfamily/Winged helix DNA-binding domain"/>
    <property type="match status" value="1"/>
</dbReference>
<organism evidence="4">
    <name type="scientific">bacterium enrichment culture clone fosmid MGS-K1</name>
    <dbReference type="NCBI Taxonomy" id="1549356"/>
    <lineage>
        <taxon>Bacteria</taxon>
        <taxon>environmental samples</taxon>
    </lineage>
</organism>
<dbReference type="SUPFAM" id="SSF53335">
    <property type="entry name" value="S-adenosyl-L-methionine-dependent methyltransferases"/>
    <property type="match status" value="2"/>
</dbReference>
<dbReference type="Pfam" id="PF13384">
    <property type="entry name" value="HTH_23"/>
    <property type="match status" value="1"/>
</dbReference>